<keyword evidence="5 9" id="KW-0997">Cell inner membrane</keyword>
<gene>
    <name evidence="10" type="ORF">MC45_16495</name>
</gene>
<evidence type="ECO:0000256" key="4">
    <source>
        <dbReference type="ARBA" id="ARBA00022475"/>
    </source>
</evidence>
<dbReference type="PANTHER" id="PTHR32063:SF32">
    <property type="entry name" value="AMINOGLYCOSIDE EFFLUX PUMP-RELATED"/>
    <property type="match status" value="1"/>
</dbReference>
<dbReference type="Gene3D" id="3.30.70.1440">
    <property type="entry name" value="Multidrug efflux transporter AcrB pore domain"/>
    <property type="match status" value="1"/>
</dbReference>
<reference evidence="10 11" key="1">
    <citation type="submission" date="2014-09" db="EMBL/GenBank/DDBJ databases">
        <title>Using Illumina technology Improving SMRT sequencing Genome Assembly by RASTools.</title>
        <authorList>
            <person name="Zhou Y."/>
            <person name="Ma T."/>
            <person name="Liu T."/>
        </authorList>
    </citation>
    <scope>NUCLEOTIDE SEQUENCE [LARGE SCALE GENOMIC DNA]</scope>
    <source>
        <strain evidence="10 11">ATCC 55669</strain>
    </source>
</reference>
<dbReference type="FunFam" id="1.20.1640.10:FF:000001">
    <property type="entry name" value="Efflux pump membrane transporter"/>
    <property type="match status" value="1"/>
</dbReference>
<dbReference type="HOGENOM" id="CLU_002755_1_1_5"/>
<evidence type="ECO:0000313" key="11">
    <source>
        <dbReference type="Proteomes" id="UP000033200"/>
    </source>
</evidence>
<name>A0A097EJH0_9SPHN</name>
<keyword evidence="7 9" id="KW-1133">Transmembrane helix</keyword>
<dbReference type="FunFam" id="3.30.70.1430:FF:000002">
    <property type="entry name" value="Efflux pump membrane transporter"/>
    <property type="match status" value="1"/>
</dbReference>
<feature type="transmembrane region" description="Helical" evidence="9">
    <location>
        <begin position="999"/>
        <end position="1027"/>
    </location>
</feature>
<feature type="transmembrane region" description="Helical" evidence="9">
    <location>
        <begin position="440"/>
        <end position="462"/>
    </location>
</feature>
<feature type="transmembrane region" description="Helical" evidence="9">
    <location>
        <begin position="539"/>
        <end position="559"/>
    </location>
</feature>
<feature type="transmembrane region" description="Helical" evidence="9">
    <location>
        <begin position="924"/>
        <end position="945"/>
    </location>
</feature>
<feature type="transmembrane region" description="Helical" evidence="9">
    <location>
        <begin position="468"/>
        <end position="490"/>
    </location>
</feature>
<keyword evidence="11" id="KW-1185">Reference proteome</keyword>
<evidence type="ECO:0000256" key="6">
    <source>
        <dbReference type="ARBA" id="ARBA00022692"/>
    </source>
</evidence>
<evidence type="ECO:0000256" key="5">
    <source>
        <dbReference type="ARBA" id="ARBA00022519"/>
    </source>
</evidence>
<evidence type="ECO:0000256" key="7">
    <source>
        <dbReference type="ARBA" id="ARBA00022989"/>
    </source>
</evidence>
<keyword evidence="6 9" id="KW-0812">Transmembrane</keyword>
<dbReference type="InterPro" id="IPR001036">
    <property type="entry name" value="Acrflvin-R"/>
</dbReference>
<feature type="transmembrane region" description="Helical" evidence="9">
    <location>
        <begin position="973"/>
        <end position="993"/>
    </location>
</feature>
<dbReference type="KEGG" id="stax:MC45_16495"/>
<feature type="transmembrane region" description="Helical" evidence="9">
    <location>
        <begin position="342"/>
        <end position="361"/>
    </location>
</feature>
<sequence length="1039" mass="110023">MGISRFFVERPIFAWVIAICIMLGGVAGLRSLPIAQYPDVAPPTIAISATYPGASAETLETSVTQVIEQQLTGIDGLQYFQSSSNSAGSASITVTFAKGTDPDTAQVQVQNKVQQASARLPSAVTSQGVTVTKSNSDFLMIVALYDKSDKASASDIADYLVSNFQDDLARVDGVGQSQVFGAQYAMRIWLDPTKLAAVQLMPSDVQSAIEAQNVDVAAGQIGALPAVKGQMLNATVRAKSRLSTPAQFGAIVLKTTTEGAIVRLSDVARVELGQDSYTTSAELNGHPAAGMAIQLATGADALETATAVKARMAELATNLPAGYAIAYPRDTTTFVKLSVEEVVETLAIAIVLVIIVMFVFLQNWRATLIPAIAVPVVLLGTFGVLAVCGYSINTLTLFAMVLAIGLLVDDAIVVVENVERVMTEEALDPKAATIRSMGEIGSALVGIALVLSAVFLPMAFFGGSTGVIYRQFSITIVSSMLLSVLVALVLSPALTATLLKPTHGDPLARPGLFGRFNRWFDRTTNRYVAATRGVIGRRWLHLAVVAAITVVLAVLFVRLPTSFLPVEDQGQVMVMYTLPAGATDERTEAVRDRVQSYYSTHEKATIENVFSITGFGFSGSGQNAGMAFASLTPFDERKDASQSASAINARAIRNFGTIRDATVIPLTPPAISGLGQSNGFTFELTNTGGLGRDAFVALRDKLIAAANKDPKLAQVRASTLPDTPQLRVTLDDAKLAVLGLTEADVTNTLSNAWGGVYVNDFVDRGRVKRVYMQADAPYRMLPGDLSGWFARTASGTMVPFSSIATLSWEKGPNSVSRFNGRSSYEIQGEPAEGGSSGAAMAEMVKLQRQLAPGTGYAWAGLSFQENEASGQAPMLYGLSVLIVFLCLAALYESWSVPIAVLLVLPLGVIGAVLAVTLRGLDNDIYFQVGLITTIGLAAKNAILIVEFAEEARRAGKDVVDAALEAARTRLRPILMTSLAFIFGVFPLAVATGAGANSRIAIGTAVVGGMLTATALAIFYVPMFFVVVARLFHGRRERAA</sequence>
<dbReference type="Gene3D" id="3.30.70.1430">
    <property type="entry name" value="Multidrug efflux transporter AcrB pore domain"/>
    <property type="match status" value="2"/>
</dbReference>
<comment type="similarity">
    <text evidence="2 9">Belongs to the resistance-nodulation-cell division (RND) (TC 2.A.6) family.</text>
</comment>
<dbReference type="PRINTS" id="PR00702">
    <property type="entry name" value="ACRIFLAVINRP"/>
</dbReference>
<dbReference type="FunFam" id="3.30.70.1430:FF:000001">
    <property type="entry name" value="Efflux pump membrane transporter"/>
    <property type="match status" value="1"/>
</dbReference>
<dbReference type="GO" id="GO:0009636">
    <property type="term" value="P:response to toxic substance"/>
    <property type="evidence" value="ECO:0007669"/>
    <property type="project" value="UniProtKB-ARBA"/>
</dbReference>
<dbReference type="Pfam" id="PF00873">
    <property type="entry name" value="ACR_tran"/>
    <property type="match status" value="1"/>
</dbReference>
<dbReference type="Gene3D" id="3.30.2090.10">
    <property type="entry name" value="Multidrug efflux transporter AcrB TolC docking domain, DN and DC subdomains"/>
    <property type="match status" value="2"/>
</dbReference>
<dbReference type="STRING" id="1549858.MC45_16495"/>
<dbReference type="Gene3D" id="1.20.1640.10">
    <property type="entry name" value="Multidrug efflux transporter AcrB transmembrane domain"/>
    <property type="match status" value="2"/>
</dbReference>
<dbReference type="Gene3D" id="3.30.70.1320">
    <property type="entry name" value="Multidrug efflux transporter AcrB pore domain like"/>
    <property type="match status" value="1"/>
</dbReference>
<comment type="subcellular location">
    <subcellularLocation>
        <location evidence="1 9">Cell inner membrane</location>
        <topology evidence="1 9">Multi-pass membrane protein</topology>
    </subcellularLocation>
</comment>
<dbReference type="InterPro" id="IPR004764">
    <property type="entry name" value="MdtF-like"/>
</dbReference>
<dbReference type="SUPFAM" id="SSF82714">
    <property type="entry name" value="Multidrug efflux transporter AcrB TolC docking domain, DN and DC subdomains"/>
    <property type="match status" value="2"/>
</dbReference>
<dbReference type="GO" id="GO:0005886">
    <property type="term" value="C:plasma membrane"/>
    <property type="evidence" value="ECO:0007669"/>
    <property type="project" value="UniProtKB-SubCell"/>
</dbReference>
<accession>A0A097EJH0</accession>
<dbReference type="PANTHER" id="PTHR32063">
    <property type="match status" value="1"/>
</dbReference>
<organism evidence="10 11">
    <name type="scientific">Sphingomonas taxi</name>
    <dbReference type="NCBI Taxonomy" id="1549858"/>
    <lineage>
        <taxon>Bacteria</taxon>
        <taxon>Pseudomonadati</taxon>
        <taxon>Pseudomonadota</taxon>
        <taxon>Alphaproteobacteria</taxon>
        <taxon>Sphingomonadales</taxon>
        <taxon>Sphingomonadaceae</taxon>
        <taxon>Sphingomonas</taxon>
    </lineage>
</organism>
<keyword evidence="4" id="KW-1003">Cell membrane</keyword>
<dbReference type="GO" id="GO:0015562">
    <property type="term" value="F:efflux transmembrane transporter activity"/>
    <property type="evidence" value="ECO:0007669"/>
    <property type="project" value="InterPro"/>
</dbReference>
<feature type="transmembrane region" description="Helical" evidence="9">
    <location>
        <begin position="898"/>
        <end position="918"/>
    </location>
</feature>
<evidence type="ECO:0000256" key="2">
    <source>
        <dbReference type="ARBA" id="ARBA00010942"/>
    </source>
</evidence>
<dbReference type="RefSeq" id="WP_038665514.1">
    <property type="nucleotide sequence ID" value="NZ_CP009571.1"/>
</dbReference>
<feature type="transmembrane region" description="Helical" evidence="9">
    <location>
        <begin position="874"/>
        <end position="891"/>
    </location>
</feature>
<evidence type="ECO:0000256" key="3">
    <source>
        <dbReference type="ARBA" id="ARBA00022448"/>
    </source>
</evidence>
<protein>
    <recommendedName>
        <fullName evidence="9">Efflux pump membrane transporter</fullName>
    </recommendedName>
</protein>
<feature type="transmembrane region" description="Helical" evidence="9">
    <location>
        <begin position="12"/>
        <end position="32"/>
    </location>
</feature>
<keyword evidence="3 9" id="KW-0813">Transport</keyword>
<evidence type="ECO:0000313" key="10">
    <source>
        <dbReference type="EMBL" id="AIT07703.1"/>
    </source>
</evidence>
<dbReference type="NCBIfam" id="NF000282">
    <property type="entry name" value="RND_permease_1"/>
    <property type="match status" value="1"/>
</dbReference>
<dbReference type="SUPFAM" id="SSF82866">
    <property type="entry name" value="Multidrug efflux transporter AcrB transmembrane domain"/>
    <property type="match status" value="2"/>
</dbReference>
<evidence type="ECO:0000256" key="9">
    <source>
        <dbReference type="RuleBase" id="RU364070"/>
    </source>
</evidence>
<dbReference type="Proteomes" id="UP000033200">
    <property type="component" value="Chromosome"/>
</dbReference>
<proteinExistence type="inferred from homology"/>
<feature type="transmembrane region" description="Helical" evidence="9">
    <location>
        <begin position="398"/>
        <end position="419"/>
    </location>
</feature>
<dbReference type="eggNOG" id="COG0841">
    <property type="taxonomic scope" value="Bacteria"/>
</dbReference>
<dbReference type="InterPro" id="IPR027463">
    <property type="entry name" value="AcrB_DN_DC_subdom"/>
</dbReference>
<keyword evidence="8 9" id="KW-0472">Membrane</keyword>
<dbReference type="SUPFAM" id="SSF82693">
    <property type="entry name" value="Multidrug efflux transporter AcrB pore domain, PN1, PN2, PC1 and PC2 subdomains"/>
    <property type="match status" value="3"/>
</dbReference>
<evidence type="ECO:0000256" key="8">
    <source>
        <dbReference type="ARBA" id="ARBA00023136"/>
    </source>
</evidence>
<dbReference type="EMBL" id="CP009571">
    <property type="protein sequence ID" value="AIT07703.1"/>
    <property type="molecule type" value="Genomic_DNA"/>
</dbReference>
<dbReference type="AlphaFoldDB" id="A0A097EJH0"/>
<dbReference type="NCBIfam" id="TIGR00915">
    <property type="entry name" value="2A0602"/>
    <property type="match status" value="1"/>
</dbReference>
<feature type="transmembrane region" description="Helical" evidence="9">
    <location>
        <begin position="368"/>
        <end position="392"/>
    </location>
</feature>
<dbReference type="GO" id="GO:0042910">
    <property type="term" value="F:xenobiotic transmembrane transporter activity"/>
    <property type="evidence" value="ECO:0007669"/>
    <property type="project" value="TreeGrafter"/>
</dbReference>
<evidence type="ECO:0000256" key="1">
    <source>
        <dbReference type="ARBA" id="ARBA00004429"/>
    </source>
</evidence>